<dbReference type="CDD" id="cd01614">
    <property type="entry name" value="EutN_CcmL"/>
    <property type="match status" value="1"/>
</dbReference>
<accession>Q7UVK2</accession>
<dbReference type="Proteomes" id="UP000001025">
    <property type="component" value="Chromosome"/>
</dbReference>
<sequence>MLSPPSSTVGQVPPGVDLPNTSPQPTTSMFLARVTGSVVCTQKVASMTGHKLLIVEPYRLDEKTRAKLSSTGRTFIAVDTLGAGEGELVLVCQGSSARLTPETKTLPIDAVVIGLVDSVHVDAKEVKVST</sequence>
<dbReference type="Gene3D" id="2.40.50.220">
    <property type="entry name" value="EutN/Ccml"/>
    <property type="match status" value="1"/>
</dbReference>
<dbReference type="EMBL" id="BX294137">
    <property type="protein sequence ID" value="CAD72722.1"/>
    <property type="molecule type" value="Genomic_DNA"/>
</dbReference>
<dbReference type="PROSITE" id="PS51932">
    <property type="entry name" value="BMV"/>
    <property type="match status" value="1"/>
</dbReference>
<dbReference type="PANTHER" id="PTHR36539:SF1">
    <property type="entry name" value="BACTERIAL MICROCOMPARTMENT SHELL VERTEX PROTEIN EUTN"/>
    <property type="match status" value="1"/>
</dbReference>
<dbReference type="STRING" id="243090.RB2581"/>
<evidence type="ECO:0000313" key="5">
    <source>
        <dbReference type="Proteomes" id="UP000001025"/>
    </source>
</evidence>
<dbReference type="PATRIC" id="fig|243090.15.peg.1186"/>
<proteinExistence type="predicted"/>
<evidence type="ECO:0000313" key="4">
    <source>
        <dbReference type="EMBL" id="CAD72722.1"/>
    </source>
</evidence>
<protein>
    <submittedName>
        <fullName evidence="4">Probable ethanolamine utilization protein EutN</fullName>
    </submittedName>
</protein>
<dbReference type="AlphaFoldDB" id="Q7UVK2"/>
<evidence type="ECO:0000256" key="2">
    <source>
        <dbReference type="ARBA" id="ARBA00024446"/>
    </source>
</evidence>
<gene>
    <name evidence="4" type="primary">eutN</name>
    <name evidence="4" type="ordered locus">RB2581</name>
</gene>
<dbReference type="PANTHER" id="PTHR36539">
    <property type="entry name" value="ETHANOLAMINE UTILIZATION PROTEIN EUTN"/>
    <property type="match status" value="1"/>
</dbReference>
<dbReference type="Pfam" id="PF03319">
    <property type="entry name" value="EutN_CcmL"/>
    <property type="match status" value="1"/>
</dbReference>
<dbReference type="GO" id="GO:0031469">
    <property type="term" value="C:bacterial microcompartment"/>
    <property type="evidence" value="ECO:0007669"/>
    <property type="project" value="UniProtKB-SubCell"/>
</dbReference>
<dbReference type="SUPFAM" id="SSF159133">
    <property type="entry name" value="EutN/CcmL-like"/>
    <property type="match status" value="1"/>
</dbReference>
<dbReference type="InParanoid" id="Q7UVK2"/>
<dbReference type="InterPro" id="IPR036677">
    <property type="entry name" value="EutN_CcmL_sf"/>
</dbReference>
<evidence type="ECO:0000256" key="1">
    <source>
        <dbReference type="ARBA" id="ARBA00024322"/>
    </source>
</evidence>
<dbReference type="InterPro" id="IPR004992">
    <property type="entry name" value="EutN_CcmL"/>
</dbReference>
<dbReference type="FunCoup" id="Q7UVK2">
    <property type="interactions" value="64"/>
</dbReference>
<organism evidence="4 5">
    <name type="scientific">Rhodopirellula baltica (strain DSM 10527 / NCIMB 13988 / SH1)</name>
    <dbReference type="NCBI Taxonomy" id="243090"/>
    <lineage>
        <taxon>Bacteria</taxon>
        <taxon>Pseudomonadati</taxon>
        <taxon>Planctomycetota</taxon>
        <taxon>Planctomycetia</taxon>
        <taxon>Pirellulales</taxon>
        <taxon>Pirellulaceae</taxon>
        <taxon>Rhodopirellula</taxon>
    </lineage>
</organism>
<evidence type="ECO:0000256" key="3">
    <source>
        <dbReference type="SAM" id="MobiDB-lite"/>
    </source>
</evidence>
<dbReference type="OrthoDB" id="196195at2"/>
<feature type="region of interest" description="Disordered" evidence="3">
    <location>
        <begin position="1"/>
        <end position="24"/>
    </location>
</feature>
<dbReference type="KEGG" id="rba:RB2581"/>
<dbReference type="eggNOG" id="COG4576">
    <property type="taxonomic scope" value="Bacteria"/>
</dbReference>
<name>Q7UVK2_RHOBA</name>
<keyword evidence="5" id="KW-1185">Reference proteome</keyword>
<keyword evidence="2" id="KW-1283">Bacterial microcompartment</keyword>
<comment type="subcellular location">
    <subcellularLocation>
        <location evidence="1">Bacterial microcompartment</location>
    </subcellularLocation>
</comment>
<dbReference type="HOGENOM" id="CLU_148498_0_1_0"/>
<feature type="compositionally biased region" description="Polar residues" evidence="3">
    <location>
        <begin position="1"/>
        <end position="10"/>
    </location>
</feature>
<dbReference type="EnsemblBacteria" id="CAD72722">
    <property type="protein sequence ID" value="CAD72722"/>
    <property type="gene ID" value="RB2581"/>
</dbReference>
<reference evidence="4 5" key="1">
    <citation type="journal article" date="2003" name="Proc. Natl. Acad. Sci. U.S.A.">
        <title>Complete genome sequence of the marine planctomycete Pirellula sp. strain 1.</title>
        <authorList>
            <person name="Gloeckner F.O."/>
            <person name="Kube M."/>
            <person name="Bauer M."/>
            <person name="Teeling H."/>
            <person name="Lombardot T."/>
            <person name="Ludwig W."/>
            <person name="Gade D."/>
            <person name="Beck A."/>
            <person name="Borzym K."/>
            <person name="Heitmann K."/>
            <person name="Rabus R."/>
            <person name="Schlesner H."/>
            <person name="Amann R."/>
            <person name="Reinhardt R."/>
        </authorList>
    </citation>
    <scope>NUCLEOTIDE SEQUENCE [LARGE SCALE GENOMIC DNA]</scope>
    <source>
        <strain evidence="5">DSM 10527 / NCIMB 13988 / SH1</strain>
    </source>
</reference>